<name>A0A1I7APJ1_9FLAO</name>
<dbReference type="Proteomes" id="UP000236454">
    <property type="component" value="Unassembled WGS sequence"/>
</dbReference>
<keyword evidence="2" id="KW-1185">Reference proteome</keyword>
<keyword evidence="1" id="KW-0131">Cell cycle</keyword>
<organism evidence="1 2">
    <name type="scientific">Lishizhenia tianjinensis</name>
    <dbReference type="NCBI Taxonomy" id="477690"/>
    <lineage>
        <taxon>Bacteria</taxon>
        <taxon>Pseudomonadati</taxon>
        <taxon>Bacteroidota</taxon>
        <taxon>Flavobacteriia</taxon>
        <taxon>Flavobacteriales</taxon>
        <taxon>Crocinitomicaceae</taxon>
        <taxon>Lishizhenia</taxon>
    </lineage>
</organism>
<dbReference type="SUPFAM" id="SSF102829">
    <property type="entry name" value="Cell division protein ZapA-like"/>
    <property type="match status" value="1"/>
</dbReference>
<proteinExistence type="predicted"/>
<dbReference type="AlphaFoldDB" id="A0A1I7APJ1"/>
<dbReference type="Pfam" id="PF05164">
    <property type="entry name" value="ZapA"/>
    <property type="match status" value="1"/>
</dbReference>
<dbReference type="InterPro" id="IPR036192">
    <property type="entry name" value="Cell_div_ZapA-like_sf"/>
</dbReference>
<sequence>MYKSFEAIDRMSKLSIKVVVAGRNYPLTINEGEEEKIKAAAEKINSSIKMLQDNYAVKDMQDLLAMTALQLATKVENGAKPASDIDKKELMTLLNNLADVLA</sequence>
<dbReference type="EMBL" id="FPAS01000003">
    <property type="protein sequence ID" value="SFT76815.1"/>
    <property type="molecule type" value="Genomic_DNA"/>
</dbReference>
<keyword evidence="1" id="KW-0132">Cell division</keyword>
<accession>A0A1I7APJ1</accession>
<reference evidence="1 2" key="1">
    <citation type="submission" date="2016-10" db="EMBL/GenBank/DDBJ databases">
        <authorList>
            <person name="de Groot N.N."/>
        </authorList>
    </citation>
    <scope>NUCLEOTIDE SEQUENCE [LARGE SCALE GENOMIC DNA]</scope>
    <source>
        <strain evidence="1 2">CGMCC 1.7005</strain>
    </source>
</reference>
<dbReference type="InterPro" id="IPR007838">
    <property type="entry name" value="Cell_div_ZapA-like"/>
</dbReference>
<dbReference type="InterPro" id="IPR042233">
    <property type="entry name" value="Cell_div_ZapA_N"/>
</dbReference>
<dbReference type="STRING" id="477690.SAMN05216474_2289"/>
<gene>
    <name evidence="1" type="ORF">SAMN05216474_2289</name>
</gene>
<dbReference type="Gene3D" id="3.30.160.880">
    <property type="entry name" value="Cell division protein ZapA protomer, N-terminal domain"/>
    <property type="match status" value="1"/>
</dbReference>
<evidence type="ECO:0000313" key="1">
    <source>
        <dbReference type="EMBL" id="SFT76815.1"/>
    </source>
</evidence>
<protein>
    <submittedName>
        <fullName evidence="1">Cell division protein ZapA</fullName>
    </submittedName>
</protein>
<evidence type="ECO:0000313" key="2">
    <source>
        <dbReference type="Proteomes" id="UP000236454"/>
    </source>
</evidence>
<dbReference type="GO" id="GO:0051301">
    <property type="term" value="P:cell division"/>
    <property type="evidence" value="ECO:0007669"/>
    <property type="project" value="UniProtKB-KW"/>
</dbReference>